<keyword evidence="2" id="KW-0238">DNA-binding</keyword>
<evidence type="ECO:0000256" key="1">
    <source>
        <dbReference type="ARBA" id="ARBA00023015"/>
    </source>
</evidence>
<dbReference type="Pfam" id="PF00196">
    <property type="entry name" value="GerE"/>
    <property type="match status" value="1"/>
</dbReference>
<dbReference type="PANTHER" id="PTHR44688">
    <property type="entry name" value="DNA-BINDING TRANSCRIPTIONAL ACTIVATOR DEVR_DOSR"/>
    <property type="match status" value="1"/>
</dbReference>
<dbReference type="Proteomes" id="UP000245838">
    <property type="component" value="Chromosome sggmmb4_Chromosome"/>
</dbReference>
<dbReference type="InterPro" id="IPR013656">
    <property type="entry name" value="PAS_4"/>
</dbReference>
<dbReference type="InterPro" id="IPR036388">
    <property type="entry name" value="WH-like_DNA-bd_sf"/>
</dbReference>
<evidence type="ECO:0000259" key="4">
    <source>
        <dbReference type="PROSITE" id="PS50043"/>
    </source>
</evidence>
<dbReference type="Pfam" id="PF08448">
    <property type="entry name" value="PAS_4"/>
    <property type="match status" value="1"/>
</dbReference>
<keyword evidence="3" id="KW-0804">Transcription</keyword>
<name>A0A193QN40_SODGM</name>
<protein>
    <submittedName>
        <fullName evidence="5">Transcriptional regulator FimZ</fullName>
    </submittedName>
</protein>
<dbReference type="SUPFAM" id="SSF46894">
    <property type="entry name" value="C-terminal effector domain of the bipartite response regulators"/>
    <property type="match status" value="1"/>
</dbReference>
<dbReference type="GO" id="GO:0003677">
    <property type="term" value="F:DNA binding"/>
    <property type="evidence" value="ECO:0007669"/>
    <property type="project" value="UniProtKB-KW"/>
</dbReference>
<feature type="domain" description="HTH luxR-type" evidence="4">
    <location>
        <begin position="151"/>
        <end position="216"/>
    </location>
</feature>
<dbReference type="PROSITE" id="PS50043">
    <property type="entry name" value="HTH_LUXR_2"/>
    <property type="match status" value="1"/>
</dbReference>
<dbReference type="GO" id="GO:0006355">
    <property type="term" value="P:regulation of DNA-templated transcription"/>
    <property type="evidence" value="ECO:0007669"/>
    <property type="project" value="InterPro"/>
</dbReference>
<evidence type="ECO:0000256" key="2">
    <source>
        <dbReference type="ARBA" id="ARBA00023125"/>
    </source>
</evidence>
<keyword evidence="1" id="KW-0805">Transcription regulation</keyword>
<dbReference type="AlphaFoldDB" id="A0A193QN40"/>
<evidence type="ECO:0000256" key="3">
    <source>
        <dbReference type="ARBA" id="ARBA00023163"/>
    </source>
</evidence>
<proteinExistence type="predicted"/>
<dbReference type="SMART" id="SM00421">
    <property type="entry name" value="HTH_LUXR"/>
    <property type="match status" value="1"/>
</dbReference>
<organism evidence="5 6">
    <name type="scientific">Sodalis glossinidius (strain morsitans)</name>
    <dbReference type="NCBI Taxonomy" id="343509"/>
    <lineage>
        <taxon>Bacteria</taxon>
        <taxon>Pseudomonadati</taxon>
        <taxon>Pseudomonadota</taxon>
        <taxon>Gammaproteobacteria</taxon>
        <taxon>Enterobacterales</taxon>
        <taxon>Bruguierivoracaceae</taxon>
        <taxon>Sodalis</taxon>
    </lineage>
</organism>
<dbReference type="CDD" id="cd06170">
    <property type="entry name" value="LuxR_C_like"/>
    <property type="match status" value="1"/>
</dbReference>
<gene>
    <name evidence="5" type="ORF">SGGMMB4_04851</name>
</gene>
<evidence type="ECO:0000313" key="6">
    <source>
        <dbReference type="Proteomes" id="UP000245838"/>
    </source>
</evidence>
<dbReference type="RefSeq" id="WP_166506798.1">
    <property type="nucleotide sequence ID" value="NZ_LN854557.1"/>
</dbReference>
<dbReference type="Gene3D" id="1.10.10.10">
    <property type="entry name" value="Winged helix-like DNA-binding domain superfamily/Winged helix DNA-binding domain"/>
    <property type="match status" value="1"/>
</dbReference>
<dbReference type="InterPro" id="IPR000792">
    <property type="entry name" value="Tscrpt_reg_LuxR_C"/>
</dbReference>
<reference evidence="5 6" key="1">
    <citation type="submission" date="2015-05" db="EMBL/GenBank/DDBJ databases">
        <authorList>
            <person name="Goodhead I."/>
        </authorList>
    </citation>
    <scope>NUCLEOTIDE SEQUENCE [LARGE SCALE GENOMIC DNA]</scope>
    <source>
        <strain evidence="6">morsitans</strain>
    </source>
</reference>
<dbReference type="EMBL" id="LN854557">
    <property type="protein sequence ID" value="CRL46330.1"/>
    <property type="molecule type" value="Genomic_DNA"/>
</dbReference>
<dbReference type="PANTHER" id="PTHR44688:SF16">
    <property type="entry name" value="DNA-BINDING TRANSCRIPTIONAL ACTIVATOR DEVR_DOSR"/>
    <property type="match status" value="1"/>
</dbReference>
<sequence length="234" mass="27198">MDSDKSGVNTLSNNLLISFMKTSRDHWFIKDLDSRYVFMNELSLRFMRCPKGYDVRGKLESEVKLPSSMEYWPDFVALDRKTIQDRKVVTNIEVHYYGENNIDTPVAHLCQRTPLYDGENNCLGIVCYGVPIDSPALLYYMNKFNRTTAQFDAPSEIFTQKEMEIIFWARQKLAAKDIARRLNISYRTIKNRLRTIYQKIGVHSLSELIDYCYAAGLDSYIPSNFIRKGVQLLA</sequence>
<dbReference type="InterPro" id="IPR016032">
    <property type="entry name" value="Sig_transdc_resp-reg_C-effctor"/>
</dbReference>
<evidence type="ECO:0000313" key="5">
    <source>
        <dbReference type="EMBL" id="CRL46330.1"/>
    </source>
</evidence>
<accession>A0A193QN40</accession>